<sequence>MWNSLRATICVVLAGLAAGCATPAGQVPVQGDAGGGGGRTEVVWLGQSAFKITTPQGKVIVTDPWLKTNPLTPERYKRPDAFDRIDVLLVSHGHFDHIADAAALAQRHDVPVRAPGDLNQTLTTLAVLPPRLLPRMNKGGTIEPAPGIKVTAVRAEHSSIYVWRNPASSKDETHPGGEPVGWIIELENGFRIYHAGDTAAFGDMRLIGERYRPDLALVPIGGNFTMDPEEAAWAVKELIKPKAVMPMHYGTNPLARGTAAQFTQAMGQSAVRVIVPAPGQPTSF</sequence>
<keyword evidence="3" id="KW-0732">Signal</keyword>
<evidence type="ECO:0000256" key="2">
    <source>
        <dbReference type="HAMAP-Rule" id="MF_00457"/>
    </source>
</evidence>
<dbReference type="InterPro" id="IPR022877">
    <property type="entry name" value="UPF0173"/>
</dbReference>
<proteinExistence type="inferred from homology"/>
<organism evidence="5 6">
    <name type="scientific">Pigmentiphaga daeguensis</name>
    <dbReference type="NCBI Taxonomy" id="414049"/>
    <lineage>
        <taxon>Bacteria</taxon>
        <taxon>Pseudomonadati</taxon>
        <taxon>Pseudomonadota</taxon>
        <taxon>Betaproteobacteria</taxon>
        <taxon>Burkholderiales</taxon>
        <taxon>Alcaligenaceae</taxon>
        <taxon>Pigmentiphaga</taxon>
    </lineage>
</organism>
<dbReference type="HAMAP" id="MF_00457">
    <property type="entry name" value="UPF0173"/>
    <property type="match status" value="1"/>
</dbReference>
<dbReference type="Gene3D" id="3.60.15.10">
    <property type="entry name" value="Ribonuclease Z/Hydroxyacylglutathione hydrolase-like"/>
    <property type="match status" value="1"/>
</dbReference>
<dbReference type="RefSeq" id="WP_343927246.1">
    <property type="nucleotide sequence ID" value="NZ_BAAAEN010000003.1"/>
</dbReference>
<dbReference type="Pfam" id="PF12706">
    <property type="entry name" value="Lactamase_B_2"/>
    <property type="match status" value="1"/>
</dbReference>
<dbReference type="InterPro" id="IPR001279">
    <property type="entry name" value="Metallo-B-lactamas"/>
</dbReference>
<evidence type="ECO:0000259" key="4">
    <source>
        <dbReference type="SMART" id="SM00849"/>
    </source>
</evidence>
<comment type="caution">
    <text evidence="5">The sequence shown here is derived from an EMBL/GenBank/DDBJ whole genome shotgun (WGS) entry which is preliminary data.</text>
</comment>
<comment type="similarity">
    <text evidence="2">Belongs to the UPF0173 family.</text>
</comment>
<keyword evidence="6" id="KW-1185">Reference proteome</keyword>
<dbReference type="EMBL" id="BAAAEN010000003">
    <property type="protein sequence ID" value="GAA0497128.1"/>
    <property type="molecule type" value="Genomic_DNA"/>
</dbReference>
<evidence type="ECO:0000256" key="3">
    <source>
        <dbReference type="SAM" id="SignalP"/>
    </source>
</evidence>
<dbReference type="InterPro" id="IPR050114">
    <property type="entry name" value="UPF0173_UPF0282_UlaG_hydrolase"/>
</dbReference>
<evidence type="ECO:0000256" key="1">
    <source>
        <dbReference type="ARBA" id="ARBA00022801"/>
    </source>
</evidence>
<keyword evidence="1 2" id="KW-0378">Hydrolase</keyword>
<dbReference type="SMART" id="SM00849">
    <property type="entry name" value="Lactamase_B"/>
    <property type="match status" value="1"/>
</dbReference>
<dbReference type="GO" id="GO:0016787">
    <property type="term" value="F:hydrolase activity"/>
    <property type="evidence" value="ECO:0007669"/>
    <property type="project" value="UniProtKB-KW"/>
</dbReference>
<protein>
    <recommendedName>
        <fullName evidence="2">UPF0173 metal-dependent hydrolase GCM10009097_11630</fullName>
    </recommendedName>
</protein>
<gene>
    <name evidence="5" type="ORF">GCM10009097_11630</name>
</gene>
<feature type="chain" id="PRO_5045829661" description="UPF0173 metal-dependent hydrolase GCM10009097_11630" evidence="3">
    <location>
        <begin position="24"/>
        <end position="284"/>
    </location>
</feature>
<dbReference type="Proteomes" id="UP001501706">
    <property type="component" value="Unassembled WGS sequence"/>
</dbReference>
<dbReference type="InterPro" id="IPR036866">
    <property type="entry name" value="RibonucZ/Hydroxyglut_hydro"/>
</dbReference>
<reference evidence="6" key="1">
    <citation type="journal article" date="2019" name="Int. J. Syst. Evol. Microbiol.">
        <title>The Global Catalogue of Microorganisms (GCM) 10K type strain sequencing project: providing services to taxonomists for standard genome sequencing and annotation.</title>
        <authorList>
            <consortium name="The Broad Institute Genomics Platform"/>
            <consortium name="The Broad Institute Genome Sequencing Center for Infectious Disease"/>
            <person name="Wu L."/>
            <person name="Ma J."/>
        </authorList>
    </citation>
    <scope>NUCLEOTIDE SEQUENCE [LARGE SCALE GENOMIC DNA]</scope>
    <source>
        <strain evidence="6">JCM 14330</strain>
    </source>
</reference>
<dbReference type="SUPFAM" id="SSF56281">
    <property type="entry name" value="Metallo-hydrolase/oxidoreductase"/>
    <property type="match status" value="1"/>
</dbReference>
<name>A0ABP3LB86_9BURK</name>
<dbReference type="PANTHER" id="PTHR43546:SF3">
    <property type="entry name" value="UPF0173 METAL-DEPENDENT HYDROLASE MJ1163"/>
    <property type="match status" value="1"/>
</dbReference>
<dbReference type="NCBIfam" id="NF001911">
    <property type="entry name" value="PRK00685.1"/>
    <property type="match status" value="1"/>
</dbReference>
<dbReference type="PANTHER" id="PTHR43546">
    <property type="entry name" value="UPF0173 METAL-DEPENDENT HYDROLASE MJ1163-RELATED"/>
    <property type="match status" value="1"/>
</dbReference>
<dbReference type="PROSITE" id="PS51257">
    <property type="entry name" value="PROKAR_LIPOPROTEIN"/>
    <property type="match status" value="1"/>
</dbReference>
<evidence type="ECO:0000313" key="5">
    <source>
        <dbReference type="EMBL" id="GAA0497128.1"/>
    </source>
</evidence>
<feature type="signal peptide" evidence="3">
    <location>
        <begin position="1"/>
        <end position="23"/>
    </location>
</feature>
<feature type="domain" description="Metallo-beta-lactamase" evidence="4">
    <location>
        <begin position="46"/>
        <end position="248"/>
    </location>
</feature>
<accession>A0ABP3LB86</accession>
<evidence type="ECO:0000313" key="6">
    <source>
        <dbReference type="Proteomes" id="UP001501706"/>
    </source>
</evidence>